<dbReference type="EMBL" id="CP014504">
    <property type="protein sequence ID" value="AMP97179.1"/>
    <property type="molecule type" value="Genomic_DNA"/>
</dbReference>
<dbReference type="OrthoDB" id="118271at2"/>
<sequence>MFYLLKELAPPIVNTLRWYSFKYGWKGNYKTYEQAKQQCKGYDEDHILNRIIETTYQVKNKEIAYERDGIAYATVQMNFPLLKTLLYIASTNDNELTVIDFGGSLGTTYYQNYPYLKHLKKLKWCIIEQPKFVAAGKKHFENEHIKFYNNIQECMAENKPQLFLICSVLQYIDKPYQLLNEVMETRIPYVMLDYIGYNNGDTDRITIQHVPPVFYGIESSYPCYFFSRVKIQDKLCEYYEKAYDFIAANEKYYVQFKPFRYEGSLWKVLPQ</sequence>
<dbReference type="NCBIfam" id="TIGR04325">
    <property type="entry name" value="MTase_LIC12133"/>
    <property type="match status" value="1"/>
</dbReference>
<accession>A0A127V7J6</accession>
<organism evidence="1 2">
    <name type="scientific">Pedobacter cryoconitis</name>
    <dbReference type="NCBI Taxonomy" id="188932"/>
    <lineage>
        <taxon>Bacteria</taxon>
        <taxon>Pseudomonadati</taxon>
        <taxon>Bacteroidota</taxon>
        <taxon>Sphingobacteriia</taxon>
        <taxon>Sphingobacteriales</taxon>
        <taxon>Sphingobacteriaceae</taxon>
        <taxon>Pedobacter</taxon>
    </lineage>
</organism>
<proteinExistence type="predicted"/>
<dbReference type="InterPro" id="IPR027612">
    <property type="entry name" value="Put_MTase_LIC12133"/>
</dbReference>
<evidence type="ECO:0000313" key="1">
    <source>
        <dbReference type="EMBL" id="AMP97179.1"/>
    </source>
</evidence>
<gene>
    <name evidence="1" type="ORF">AY601_0209</name>
</gene>
<reference evidence="1 2" key="1">
    <citation type="submission" date="2016-03" db="EMBL/GenBank/DDBJ databases">
        <title>Complete genome sequence of Pedobacter cryoconitis PAMC 27485.</title>
        <authorList>
            <person name="Lee J."/>
            <person name="Kim O.-S."/>
        </authorList>
    </citation>
    <scope>NUCLEOTIDE SEQUENCE [LARGE SCALE GENOMIC DNA]</scope>
    <source>
        <strain evidence="1 2">PAMC 27485</strain>
    </source>
</reference>
<dbReference type="AlphaFoldDB" id="A0A127V7J6"/>
<evidence type="ECO:0000313" key="2">
    <source>
        <dbReference type="Proteomes" id="UP000071561"/>
    </source>
</evidence>
<name>A0A127V7J6_9SPHI</name>
<dbReference type="PATRIC" id="fig|188932.3.peg.212"/>
<dbReference type="KEGG" id="pcm:AY601_0209"/>
<dbReference type="RefSeq" id="WP_068395339.1">
    <property type="nucleotide sequence ID" value="NZ_CP014504.1"/>
</dbReference>
<keyword evidence="2" id="KW-1185">Reference proteome</keyword>
<protein>
    <submittedName>
        <fullName evidence="1">Uncharacterized protein</fullName>
    </submittedName>
</protein>
<dbReference type="Proteomes" id="UP000071561">
    <property type="component" value="Chromosome"/>
</dbReference>